<dbReference type="PATRIC" id="fig|1681.23.peg.1144"/>
<proteinExistence type="predicted"/>
<dbReference type="RefSeq" id="WP_003820863.1">
    <property type="nucleotide sequence ID" value="NZ_FOLU01000001.1"/>
</dbReference>
<dbReference type="AlphaFoldDB" id="A0A0E2ZCL5"/>
<sequence length="131" mass="13316">MPIFVPPLFLLGTVTPGLNKFAADSLGNNASVVGRLSACNTVGSILGTFLPTFVTIPAVGTFVTFPIFSGPLLASAMGEVAGRFETIADPDGKPGATILTDDKAPVDGLPAPGPELVATRPVWGCGSIYKA</sequence>
<evidence type="ECO:0000313" key="4">
    <source>
        <dbReference type="Proteomes" id="UP000488776"/>
    </source>
</evidence>
<accession>A0A0E2ZCL5</accession>
<evidence type="ECO:0000313" key="3">
    <source>
        <dbReference type="Proteomes" id="UP000070092"/>
    </source>
</evidence>
<protein>
    <submittedName>
        <fullName evidence="1">Uncharacterized protein</fullName>
    </submittedName>
</protein>
<gene>
    <name evidence="2" type="ORF">G5T23_02600</name>
    <name evidence="1" type="ORF">HMPREF3196_00586</name>
</gene>
<comment type="caution">
    <text evidence="1">The sequence shown here is derived from an EMBL/GenBank/DDBJ whole genome shotgun (WGS) entry which is preliminary data.</text>
</comment>
<dbReference type="Proteomes" id="UP000488776">
    <property type="component" value="Unassembled WGS sequence"/>
</dbReference>
<dbReference type="EMBL" id="LRPO01000020">
    <property type="protein sequence ID" value="KWZ82003.1"/>
    <property type="molecule type" value="Genomic_DNA"/>
</dbReference>
<organism evidence="1 3">
    <name type="scientific">Bifidobacterium bifidum</name>
    <dbReference type="NCBI Taxonomy" id="1681"/>
    <lineage>
        <taxon>Bacteria</taxon>
        <taxon>Bacillati</taxon>
        <taxon>Actinomycetota</taxon>
        <taxon>Actinomycetes</taxon>
        <taxon>Bifidobacteriales</taxon>
        <taxon>Bifidobacteriaceae</taxon>
        <taxon>Bifidobacterium</taxon>
    </lineage>
</organism>
<reference evidence="1 3" key="1">
    <citation type="submission" date="2016-01" db="EMBL/GenBank/DDBJ databases">
        <authorList>
            <person name="Oliw E.H."/>
        </authorList>
    </citation>
    <scope>NUCLEOTIDE SEQUENCE [LARGE SCALE GENOMIC DNA]</scope>
    <source>
        <strain evidence="1 3">MJR8628B</strain>
    </source>
</reference>
<reference evidence="2 4" key="2">
    <citation type="submission" date="2020-02" db="EMBL/GenBank/DDBJ databases">
        <title>Antibiotic susceptibility profiles of lactic acid bacteria isolated from the human vagina and genetic basis of atypical resistances.</title>
        <authorList>
            <person name="Sirichoat A."/>
            <person name="Florez A.B."/>
            <person name="Vazquez L."/>
            <person name="Buppasiri P."/>
            <person name="Panya M."/>
            <person name="Lulitanond V."/>
            <person name="Mayo B."/>
        </authorList>
    </citation>
    <scope>NUCLEOTIDE SEQUENCE [LARGE SCALE GENOMIC DNA]</scope>
    <source>
        <strain evidence="2 4">VA07-1AN</strain>
    </source>
</reference>
<dbReference type="EMBL" id="JAAJBJ010000002">
    <property type="protein sequence ID" value="NGG35943.1"/>
    <property type="molecule type" value="Genomic_DNA"/>
</dbReference>
<name>A0A0E2ZCL5_BIFBI</name>
<evidence type="ECO:0000313" key="1">
    <source>
        <dbReference type="EMBL" id="KWZ82003.1"/>
    </source>
</evidence>
<dbReference type="Proteomes" id="UP000070092">
    <property type="component" value="Unassembled WGS sequence"/>
</dbReference>
<evidence type="ECO:0000313" key="2">
    <source>
        <dbReference type="EMBL" id="NGG35943.1"/>
    </source>
</evidence>